<gene>
    <name evidence="1" type="ORF">FA15DRAFT_591750</name>
</gene>
<evidence type="ECO:0000313" key="1">
    <source>
        <dbReference type="EMBL" id="TFK24790.1"/>
    </source>
</evidence>
<evidence type="ECO:0000313" key="2">
    <source>
        <dbReference type="Proteomes" id="UP000307440"/>
    </source>
</evidence>
<accession>A0A5C3KXB3</accession>
<reference evidence="1 2" key="1">
    <citation type="journal article" date="2019" name="Nat. Ecol. Evol.">
        <title>Megaphylogeny resolves global patterns of mushroom evolution.</title>
        <authorList>
            <person name="Varga T."/>
            <person name="Krizsan K."/>
            <person name="Foldi C."/>
            <person name="Dima B."/>
            <person name="Sanchez-Garcia M."/>
            <person name="Sanchez-Ramirez S."/>
            <person name="Szollosi G.J."/>
            <person name="Szarkandi J.G."/>
            <person name="Papp V."/>
            <person name="Albert L."/>
            <person name="Andreopoulos W."/>
            <person name="Angelini C."/>
            <person name="Antonin V."/>
            <person name="Barry K.W."/>
            <person name="Bougher N.L."/>
            <person name="Buchanan P."/>
            <person name="Buyck B."/>
            <person name="Bense V."/>
            <person name="Catcheside P."/>
            <person name="Chovatia M."/>
            <person name="Cooper J."/>
            <person name="Damon W."/>
            <person name="Desjardin D."/>
            <person name="Finy P."/>
            <person name="Geml J."/>
            <person name="Haridas S."/>
            <person name="Hughes K."/>
            <person name="Justo A."/>
            <person name="Karasinski D."/>
            <person name="Kautmanova I."/>
            <person name="Kiss B."/>
            <person name="Kocsube S."/>
            <person name="Kotiranta H."/>
            <person name="LaButti K.M."/>
            <person name="Lechner B.E."/>
            <person name="Liimatainen K."/>
            <person name="Lipzen A."/>
            <person name="Lukacs Z."/>
            <person name="Mihaltcheva S."/>
            <person name="Morgado L.N."/>
            <person name="Niskanen T."/>
            <person name="Noordeloos M.E."/>
            <person name="Ohm R.A."/>
            <person name="Ortiz-Santana B."/>
            <person name="Ovrebo C."/>
            <person name="Racz N."/>
            <person name="Riley R."/>
            <person name="Savchenko A."/>
            <person name="Shiryaev A."/>
            <person name="Soop K."/>
            <person name="Spirin V."/>
            <person name="Szebenyi C."/>
            <person name="Tomsovsky M."/>
            <person name="Tulloss R.E."/>
            <person name="Uehling J."/>
            <person name="Grigoriev I.V."/>
            <person name="Vagvolgyi C."/>
            <person name="Papp T."/>
            <person name="Martin F.M."/>
            <person name="Miettinen O."/>
            <person name="Hibbett D.S."/>
            <person name="Nagy L.G."/>
        </authorList>
    </citation>
    <scope>NUCLEOTIDE SEQUENCE [LARGE SCALE GENOMIC DNA]</scope>
    <source>
        <strain evidence="1 2">CBS 121175</strain>
    </source>
</reference>
<dbReference type="Proteomes" id="UP000307440">
    <property type="component" value="Unassembled WGS sequence"/>
</dbReference>
<evidence type="ECO:0008006" key="3">
    <source>
        <dbReference type="Google" id="ProtNLM"/>
    </source>
</evidence>
<protein>
    <recommendedName>
        <fullName evidence="3">DDE-1 domain-containing protein</fullName>
    </recommendedName>
</protein>
<organism evidence="1 2">
    <name type="scientific">Coprinopsis marcescibilis</name>
    <name type="common">Agaric fungus</name>
    <name type="synonym">Psathyrella marcescibilis</name>
    <dbReference type="NCBI Taxonomy" id="230819"/>
    <lineage>
        <taxon>Eukaryota</taxon>
        <taxon>Fungi</taxon>
        <taxon>Dikarya</taxon>
        <taxon>Basidiomycota</taxon>
        <taxon>Agaricomycotina</taxon>
        <taxon>Agaricomycetes</taxon>
        <taxon>Agaricomycetidae</taxon>
        <taxon>Agaricales</taxon>
        <taxon>Agaricineae</taxon>
        <taxon>Psathyrellaceae</taxon>
        <taxon>Coprinopsis</taxon>
    </lineage>
</organism>
<dbReference type="OrthoDB" id="2917041at2759"/>
<name>A0A5C3KXB3_COPMA</name>
<proteinExistence type="predicted"/>
<dbReference type="STRING" id="230819.A0A5C3KXB3"/>
<feature type="non-terminal residue" evidence="1">
    <location>
        <position position="1"/>
    </location>
</feature>
<sequence>VNPTIHEKWCELVEETQLRGDNGNPIAPECTWAMDESGFQPNGDEGMEYVVGKAGKQIQYQQHGGTQENITVLVTIGRNGTALHPMVLFSGKGFQTQWIQKDPSEAL</sequence>
<dbReference type="AlphaFoldDB" id="A0A5C3KXB3"/>
<keyword evidence="2" id="KW-1185">Reference proteome</keyword>
<dbReference type="EMBL" id="ML210194">
    <property type="protein sequence ID" value="TFK24790.1"/>
    <property type="molecule type" value="Genomic_DNA"/>
</dbReference>